<evidence type="ECO:0000313" key="2">
    <source>
        <dbReference type="Proteomes" id="UP000247755"/>
    </source>
</evidence>
<dbReference type="AlphaFoldDB" id="A0A318J470"/>
<protein>
    <submittedName>
        <fullName evidence="1">Uncharacterized protein</fullName>
    </submittedName>
</protein>
<evidence type="ECO:0000313" key="1">
    <source>
        <dbReference type="EMBL" id="PXX41107.1"/>
    </source>
</evidence>
<name>A0A318J470_BURPY</name>
<comment type="caution">
    <text evidence="1">The sequence shown here is derived from an EMBL/GenBank/DDBJ whole genome shotgun (WGS) entry which is preliminary data.</text>
</comment>
<gene>
    <name evidence="1" type="ORF">NA66_1001717</name>
</gene>
<proteinExistence type="predicted"/>
<organism evidence="1 2">
    <name type="scientific">Burkholderia pyrrocinia</name>
    <name type="common">Pseudomonas pyrrocinia</name>
    <dbReference type="NCBI Taxonomy" id="60550"/>
    <lineage>
        <taxon>Bacteria</taxon>
        <taxon>Pseudomonadati</taxon>
        <taxon>Pseudomonadota</taxon>
        <taxon>Betaproteobacteria</taxon>
        <taxon>Burkholderiales</taxon>
        <taxon>Burkholderiaceae</taxon>
        <taxon>Burkholderia</taxon>
        <taxon>Burkholderia cepacia complex</taxon>
    </lineage>
</organism>
<dbReference type="Proteomes" id="UP000247755">
    <property type="component" value="Unassembled WGS sequence"/>
</dbReference>
<sequence>MGRLVHRAARIAWLVDAGEVMSTFAWSERMIGRAIATQTFQKKYLVVVPNCNFTGYEADLLAVTNNLRLIDVEIKISRSDLKADAAKDKWVHRTFAGYGPEERVEKDGRLISIRRPSIWDQVRLEWPRSIWKHYYALPAEIWMDSLFETLGSPASGVLLLKQGRTGLEVKVARKAKPNKDAQPISAPTAVNLARLASLRMWESYAQLDAMRAREAA</sequence>
<dbReference type="EMBL" id="QJJY01000001">
    <property type="protein sequence ID" value="PXX41107.1"/>
    <property type="molecule type" value="Genomic_DNA"/>
</dbReference>
<reference evidence="1 2" key="1">
    <citation type="submission" date="2018-05" db="EMBL/GenBank/DDBJ databases">
        <title>Comparative genomics of bacterial root endophytes of switchgrass collected from native prairies over two seasons.</title>
        <authorList>
            <person name="Tang Y."/>
        </authorList>
    </citation>
    <scope>NUCLEOTIDE SEQUENCE [LARGE SCALE GENOMIC DNA]</scope>
    <source>
        <strain evidence="1 2">NFIX32</strain>
    </source>
</reference>
<accession>A0A318J470</accession>